<evidence type="ECO:0008006" key="4">
    <source>
        <dbReference type="Google" id="ProtNLM"/>
    </source>
</evidence>
<organism evidence="2 3">
    <name type="scientific">Dentiradicibacter hellwigii</name>
    <dbReference type="NCBI Taxonomy" id="3149053"/>
    <lineage>
        <taxon>Bacteria</taxon>
        <taxon>Pseudomonadati</taxon>
        <taxon>Pseudomonadota</taxon>
        <taxon>Betaproteobacteria</taxon>
        <taxon>Rhodocyclales</taxon>
        <taxon>Rhodocyclaceae</taxon>
        <taxon>Dentiradicibacter</taxon>
    </lineage>
</organism>
<keyword evidence="3" id="KW-1185">Reference proteome</keyword>
<reference evidence="3" key="1">
    <citation type="submission" date="2024-06" db="EMBL/GenBank/DDBJ databases">
        <title>Radixoralia hellwigii gen. nov., sp nov., isolated from a root canal in the human oral cavity.</title>
        <authorList>
            <person name="Bartsch S."/>
            <person name="Wittmer A."/>
            <person name="Schulz A.-K."/>
            <person name="Neumann-Schaal M."/>
            <person name="Wolf J."/>
            <person name="Gronow S."/>
            <person name="Tennert C."/>
            <person name="Haecker G."/>
            <person name="Cieplik F."/>
            <person name="Al-Ahmad A."/>
        </authorList>
    </citation>
    <scope>NUCLEOTIDE SEQUENCE [LARGE SCALE GENOMIC DNA]</scope>
    <source>
        <strain evidence="3">Wk13</strain>
    </source>
</reference>
<feature type="region of interest" description="Disordered" evidence="1">
    <location>
        <begin position="96"/>
        <end position="124"/>
    </location>
</feature>
<comment type="caution">
    <text evidence="2">The sequence shown here is derived from an EMBL/GenBank/DDBJ whole genome shotgun (WGS) entry which is preliminary data.</text>
</comment>
<gene>
    <name evidence="2" type="ORF">ABCS64_02730</name>
</gene>
<dbReference type="RefSeq" id="WP_418890398.1">
    <property type="nucleotide sequence ID" value="NZ_JBEUWX010000002.1"/>
</dbReference>
<sequence>MTTNITFKSDAFESIHESAQALHRVGAIGKTTLRKFDAACLYHLGIRPGEKVTVSIEPDRTIRLSPAKQKLSLDEVLANIGKADVWGCSSAAGATLSAGKAERRQASARRAKANERKQFREANA</sequence>
<feature type="compositionally biased region" description="Basic and acidic residues" evidence="1">
    <location>
        <begin position="112"/>
        <end position="124"/>
    </location>
</feature>
<evidence type="ECO:0000313" key="2">
    <source>
        <dbReference type="EMBL" id="MFA9949253.1"/>
    </source>
</evidence>
<accession>A0ABV4UC59</accession>
<dbReference type="Proteomes" id="UP001574673">
    <property type="component" value="Unassembled WGS sequence"/>
</dbReference>
<protein>
    <recommendedName>
        <fullName evidence="4">SpoVT-AbrB domain-containing protein</fullName>
    </recommendedName>
</protein>
<evidence type="ECO:0000256" key="1">
    <source>
        <dbReference type="SAM" id="MobiDB-lite"/>
    </source>
</evidence>
<dbReference type="EMBL" id="JBEUWX010000002">
    <property type="protein sequence ID" value="MFA9949253.1"/>
    <property type="molecule type" value="Genomic_DNA"/>
</dbReference>
<proteinExistence type="predicted"/>
<evidence type="ECO:0000313" key="3">
    <source>
        <dbReference type="Proteomes" id="UP001574673"/>
    </source>
</evidence>
<name>A0ABV4UC59_9RHOO</name>